<comment type="caution">
    <text evidence="2">The sequence shown here is derived from an EMBL/GenBank/DDBJ whole genome shotgun (WGS) entry which is preliminary data.</text>
</comment>
<dbReference type="EMBL" id="SRLO01000533">
    <property type="protein sequence ID" value="TNN52880.1"/>
    <property type="molecule type" value="Genomic_DNA"/>
</dbReference>
<gene>
    <name evidence="2" type="ORF">EYF80_036893</name>
</gene>
<sequence>MSWVFFTTAPFMAAAEREAGAQERPQHVLRRRCWLLSPGCYVNIQPSHSAPASFLFYDHVSSVSIRTTEELLLHAALPPASGSSTCTCTLGETQGHRDTRPRR</sequence>
<reference evidence="2 3" key="1">
    <citation type="submission" date="2019-03" db="EMBL/GenBank/DDBJ databases">
        <title>First draft genome of Liparis tanakae, snailfish: a comprehensive survey of snailfish specific genes.</title>
        <authorList>
            <person name="Kim W."/>
            <person name="Song I."/>
            <person name="Jeong J.-H."/>
            <person name="Kim D."/>
            <person name="Kim S."/>
            <person name="Ryu S."/>
            <person name="Song J.Y."/>
            <person name="Lee S.K."/>
        </authorList>
    </citation>
    <scope>NUCLEOTIDE SEQUENCE [LARGE SCALE GENOMIC DNA]</scope>
    <source>
        <tissue evidence="2">Muscle</tissue>
    </source>
</reference>
<feature type="region of interest" description="Disordered" evidence="1">
    <location>
        <begin position="79"/>
        <end position="103"/>
    </location>
</feature>
<evidence type="ECO:0000313" key="3">
    <source>
        <dbReference type="Proteomes" id="UP000314294"/>
    </source>
</evidence>
<protein>
    <submittedName>
        <fullName evidence="2">Uncharacterized protein</fullName>
    </submittedName>
</protein>
<organism evidence="2 3">
    <name type="scientific">Liparis tanakae</name>
    <name type="common">Tanaka's snailfish</name>
    <dbReference type="NCBI Taxonomy" id="230148"/>
    <lineage>
        <taxon>Eukaryota</taxon>
        <taxon>Metazoa</taxon>
        <taxon>Chordata</taxon>
        <taxon>Craniata</taxon>
        <taxon>Vertebrata</taxon>
        <taxon>Euteleostomi</taxon>
        <taxon>Actinopterygii</taxon>
        <taxon>Neopterygii</taxon>
        <taxon>Teleostei</taxon>
        <taxon>Neoteleostei</taxon>
        <taxon>Acanthomorphata</taxon>
        <taxon>Eupercaria</taxon>
        <taxon>Perciformes</taxon>
        <taxon>Cottioidei</taxon>
        <taxon>Cottales</taxon>
        <taxon>Liparidae</taxon>
        <taxon>Liparis</taxon>
    </lineage>
</organism>
<feature type="compositionally biased region" description="Basic and acidic residues" evidence="1">
    <location>
        <begin position="94"/>
        <end position="103"/>
    </location>
</feature>
<evidence type="ECO:0000313" key="2">
    <source>
        <dbReference type="EMBL" id="TNN52880.1"/>
    </source>
</evidence>
<evidence type="ECO:0000256" key="1">
    <source>
        <dbReference type="SAM" id="MobiDB-lite"/>
    </source>
</evidence>
<feature type="compositionally biased region" description="Polar residues" evidence="1">
    <location>
        <begin position="81"/>
        <end position="92"/>
    </location>
</feature>
<dbReference type="AlphaFoldDB" id="A0A4Z2GHT1"/>
<accession>A0A4Z2GHT1</accession>
<proteinExistence type="predicted"/>
<dbReference type="Proteomes" id="UP000314294">
    <property type="component" value="Unassembled WGS sequence"/>
</dbReference>
<name>A0A4Z2GHT1_9TELE</name>
<keyword evidence="3" id="KW-1185">Reference proteome</keyword>